<dbReference type="Proteomes" id="UP000016543">
    <property type="component" value="Unassembled WGS sequence"/>
</dbReference>
<protein>
    <submittedName>
        <fullName evidence="1">Uncharacterized protein</fullName>
    </submittedName>
</protein>
<evidence type="ECO:0000313" key="1">
    <source>
        <dbReference type="EMBL" id="EAQ32827.1"/>
    </source>
</evidence>
<accession>A0ABP2CV57</accession>
<sequence>MSGELKQILSAYMPPPTPVSLLFASRQYASSAVNETINFLEKKLG</sequence>
<comment type="caution">
    <text evidence="1">The sequence shown here is derived from an EMBL/GenBank/DDBJ whole genome shotgun (WGS) entry which is preliminary data.</text>
</comment>
<proteinExistence type="predicted"/>
<dbReference type="Gene3D" id="3.40.190.290">
    <property type="match status" value="1"/>
</dbReference>
<evidence type="ECO:0000313" key="2">
    <source>
        <dbReference type="Proteomes" id="UP000016543"/>
    </source>
</evidence>
<reference evidence="1 2" key="1">
    <citation type="submission" date="2006-01" db="EMBL/GenBank/DDBJ databases">
        <authorList>
            <person name="Brettar I."/>
            <person name="Hofle M."/>
            <person name="Ferriera S."/>
            <person name="Johnson J."/>
            <person name="Kravitz S."/>
            <person name="Halpern A."/>
            <person name="Remington K."/>
            <person name="Beeson K."/>
            <person name="Tran B."/>
            <person name="Rogers Y.-H."/>
            <person name="Friedman R."/>
            <person name="Venter J.C."/>
        </authorList>
    </citation>
    <scope>NUCLEOTIDE SEQUENCE [LARGE SCALE GENOMIC DNA]</scope>
    <source>
        <strain evidence="1 2">OS145</strain>
    </source>
</reference>
<name>A0ABP2CV57_9GAMM</name>
<organism evidence="1 2">
    <name type="scientific">Idiomarina baltica OS145</name>
    <dbReference type="NCBI Taxonomy" id="314276"/>
    <lineage>
        <taxon>Bacteria</taxon>
        <taxon>Pseudomonadati</taxon>
        <taxon>Pseudomonadota</taxon>
        <taxon>Gammaproteobacteria</taxon>
        <taxon>Alteromonadales</taxon>
        <taxon>Idiomarinaceae</taxon>
        <taxon>Idiomarina</taxon>
    </lineage>
</organism>
<dbReference type="EMBL" id="AAMX01000003">
    <property type="protein sequence ID" value="EAQ32827.1"/>
    <property type="molecule type" value="Genomic_DNA"/>
</dbReference>
<gene>
    <name evidence="1" type="ORF">OS145_01672</name>
</gene>
<keyword evidence="2" id="KW-1185">Reference proteome</keyword>